<dbReference type="RefSeq" id="WP_095134070.1">
    <property type="nucleotide sequence ID" value="NZ_NIBG01000010.1"/>
</dbReference>
<dbReference type="GO" id="GO:0007165">
    <property type="term" value="P:signal transduction"/>
    <property type="evidence" value="ECO:0007669"/>
    <property type="project" value="UniProtKB-KW"/>
</dbReference>
<evidence type="ECO:0000259" key="10">
    <source>
        <dbReference type="PROSITE" id="PS50111"/>
    </source>
</evidence>
<keyword evidence="2" id="KW-1003">Cell membrane</keyword>
<dbReference type="SMART" id="SM00304">
    <property type="entry name" value="HAMP"/>
    <property type="match status" value="1"/>
</dbReference>
<evidence type="ECO:0000256" key="1">
    <source>
        <dbReference type="ARBA" id="ARBA00004651"/>
    </source>
</evidence>
<dbReference type="Gene3D" id="3.30.450.20">
    <property type="entry name" value="PAS domain"/>
    <property type="match status" value="1"/>
</dbReference>
<keyword evidence="3 9" id="KW-0812">Transmembrane</keyword>
<dbReference type="GO" id="GO:0005886">
    <property type="term" value="C:plasma membrane"/>
    <property type="evidence" value="ECO:0007669"/>
    <property type="project" value="UniProtKB-SubCell"/>
</dbReference>
<evidence type="ECO:0000256" key="4">
    <source>
        <dbReference type="ARBA" id="ARBA00022989"/>
    </source>
</evidence>
<keyword evidence="5 9" id="KW-0472">Membrane</keyword>
<dbReference type="PANTHER" id="PTHR32089:SF112">
    <property type="entry name" value="LYSOZYME-LIKE PROTEIN-RELATED"/>
    <property type="match status" value="1"/>
</dbReference>
<evidence type="ECO:0000313" key="13">
    <source>
        <dbReference type="Proteomes" id="UP000216024"/>
    </source>
</evidence>
<dbReference type="InterPro" id="IPR029151">
    <property type="entry name" value="Sensor-like_sf"/>
</dbReference>
<dbReference type="PANTHER" id="PTHR32089">
    <property type="entry name" value="METHYL-ACCEPTING CHEMOTAXIS PROTEIN MCPB"/>
    <property type="match status" value="1"/>
</dbReference>
<dbReference type="PRINTS" id="PR00260">
    <property type="entry name" value="CHEMTRNSDUCR"/>
</dbReference>
<protein>
    <recommendedName>
        <fullName evidence="14">Methyl-accepting chemotaxis protein</fullName>
    </recommendedName>
</protein>
<gene>
    <name evidence="12" type="ORF">CCE28_12540</name>
</gene>
<dbReference type="Pfam" id="PF00672">
    <property type="entry name" value="HAMP"/>
    <property type="match status" value="1"/>
</dbReference>
<dbReference type="SUPFAM" id="SSF103190">
    <property type="entry name" value="Sensory domain-like"/>
    <property type="match status" value="1"/>
</dbReference>
<keyword evidence="6 8" id="KW-0807">Transducer</keyword>
<dbReference type="InterPro" id="IPR033463">
    <property type="entry name" value="sCache_3"/>
</dbReference>
<evidence type="ECO:0000256" key="9">
    <source>
        <dbReference type="SAM" id="Phobius"/>
    </source>
</evidence>
<evidence type="ECO:0000256" key="3">
    <source>
        <dbReference type="ARBA" id="ARBA00022692"/>
    </source>
</evidence>
<dbReference type="EMBL" id="NIBG01000010">
    <property type="protein sequence ID" value="PAB59004.1"/>
    <property type="molecule type" value="Genomic_DNA"/>
</dbReference>
<dbReference type="AlphaFoldDB" id="A0A267MHF7"/>
<dbReference type="SMART" id="SM00283">
    <property type="entry name" value="MA"/>
    <property type="match status" value="1"/>
</dbReference>
<feature type="domain" description="HAMP" evidence="11">
    <location>
        <begin position="317"/>
        <end position="369"/>
    </location>
</feature>
<evidence type="ECO:0000256" key="5">
    <source>
        <dbReference type="ARBA" id="ARBA00023136"/>
    </source>
</evidence>
<dbReference type="SUPFAM" id="SSF58104">
    <property type="entry name" value="Methyl-accepting chemotaxis protein (MCP) signaling domain"/>
    <property type="match status" value="1"/>
</dbReference>
<dbReference type="GO" id="GO:0004888">
    <property type="term" value="F:transmembrane signaling receptor activity"/>
    <property type="evidence" value="ECO:0007669"/>
    <property type="project" value="InterPro"/>
</dbReference>
<dbReference type="InterPro" id="IPR003660">
    <property type="entry name" value="HAMP_dom"/>
</dbReference>
<dbReference type="InterPro" id="IPR004089">
    <property type="entry name" value="MCPsignal_dom"/>
</dbReference>
<sequence>MSKKNKSSIGAKTLVAFFVTLLIIMVISTTLSGFMIDKYMKKQMGDNALRLIEETSQKIQVSEIAVMNLEKQLEDKIRIAAKTIEVSDNVSNKYLQEISKKAGIDQINVSVNRTIVSSTHDEYVGYVYGEDHPADKVFKGEKKEIMEPIRKDTESDKEYKFGAIKTDDGRVIQVGISAGKIRAIEEAFSKQKIVEELAKGDDIVYALIIDKNLKAIAHSNAERVGKDLSEDAGTRTAVIDKKEYTNTYPYDDEQGNVIETYDVLLPLNINGEHVGAINVGVSLEPVKNTIREVVTKSIISSLGLFVLCGFGIYIYIKKLTKPLGQLSKAAEKASQGDLKVKVKIERNDEIGFLGKAFGDMIESIRNMINGILNNSNEVNKSSEELSNAAEKITAQIQNVGVTTEEIAAGMEESSAAIEEVVASIDEITQASISLSDKAKEGNNIAKEIDIRASQMKANAVNSKEVTTRMYKDKQEKIINAVERSKVVENIKDMSNAISSISEQINLLALNAAIEAARAGEQGRGFAVVAEEVRKLAEESSNSVGEIESVIEEVQIAVKELTNNATDILDFINNDIMKDYDTLEESGEQYYRDSESVKELLEDFSKSTVEISTAMDEMNRAVSGVSVSIEQSAAGSQNIAVSIGDVTGAVEEISNAAYTQLKAVKELNEMVNKFEI</sequence>
<evidence type="ECO:0000256" key="6">
    <source>
        <dbReference type="ARBA" id="ARBA00023224"/>
    </source>
</evidence>
<dbReference type="Pfam" id="PF17203">
    <property type="entry name" value="sCache_3_2"/>
    <property type="match status" value="1"/>
</dbReference>
<dbReference type="GO" id="GO:0006935">
    <property type="term" value="P:chemotaxis"/>
    <property type="evidence" value="ECO:0007669"/>
    <property type="project" value="InterPro"/>
</dbReference>
<keyword evidence="13" id="KW-1185">Reference proteome</keyword>
<name>A0A267MHF7_9FIRM</name>
<dbReference type="PROSITE" id="PS50111">
    <property type="entry name" value="CHEMOTAXIS_TRANSDUC_2"/>
    <property type="match status" value="1"/>
</dbReference>
<proteinExistence type="inferred from homology"/>
<dbReference type="Proteomes" id="UP000216024">
    <property type="component" value="Unassembled WGS sequence"/>
</dbReference>
<comment type="subcellular location">
    <subcellularLocation>
        <location evidence="1">Cell membrane</location>
        <topology evidence="1">Multi-pass membrane protein</topology>
    </subcellularLocation>
</comment>
<comment type="caution">
    <text evidence="12">The sequence shown here is derived from an EMBL/GenBank/DDBJ whole genome shotgun (WGS) entry which is preliminary data.</text>
</comment>
<feature type="domain" description="Methyl-accepting transducer" evidence="10">
    <location>
        <begin position="381"/>
        <end position="639"/>
    </location>
</feature>
<organism evidence="12 13">
    <name type="scientific">Anaeromicrobium sediminis</name>
    <dbReference type="NCBI Taxonomy" id="1478221"/>
    <lineage>
        <taxon>Bacteria</taxon>
        <taxon>Bacillati</taxon>
        <taxon>Bacillota</taxon>
        <taxon>Clostridia</taxon>
        <taxon>Peptostreptococcales</taxon>
        <taxon>Thermotaleaceae</taxon>
        <taxon>Anaeromicrobium</taxon>
    </lineage>
</organism>
<evidence type="ECO:0008006" key="14">
    <source>
        <dbReference type="Google" id="ProtNLM"/>
    </source>
</evidence>
<feature type="transmembrane region" description="Helical" evidence="9">
    <location>
        <begin position="298"/>
        <end position="316"/>
    </location>
</feature>
<evidence type="ECO:0000313" key="12">
    <source>
        <dbReference type="EMBL" id="PAB59004.1"/>
    </source>
</evidence>
<evidence type="ECO:0000256" key="7">
    <source>
        <dbReference type="ARBA" id="ARBA00029447"/>
    </source>
</evidence>
<dbReference type="PROSITE" id="PS50885">
    <property type="entry name" value="HAMP"/>
    <property type="match status" value="1"/>
</dbReference>
<evidence type="ECO:0000259" key="11">
    <source>
        <dbReference type="PROSITE" id="PS50885"/>
    </source>
</evidence>
<dbReference type="Pfam" id="PF00015">
    <property type="entry name" value="MCPsignal"/>
    <property type="match status" value="1"/>
</dbReference>
<dbReference type="OrthoDB" id="369336at2"/>
<comment type="similarity">
    <text evidence="7">Belongs to the methyl-accepting chemotaxis (MCP) protein family.</text>
</comment>
<accession>A0A267MHF7</accession>
<dbReference type="Gene3D" id="1.10.287.950">
    <property type="entry name" value="Methyl-accepting chemotaxis protein"/>
    <property type="match status" value="1"/>
</dbReference>
<reference evidence="12 13" key="1">
    <citation type="submission" date="2017-06" db="EMBL/GenBank/DDBJ databases">
        <title>Draft genome sequence of anaerobic fermentative bacterium Anaeromicrobium sediminis DY2726D isolated from West Pacific Ocean sediments.</title>
        <authorList>
            <person name="Zeng X."/>
        </authorList>
    </citation>
    <scope>NUCLEOTIDE SEQUENCE [LARGE SCALE GENOMIC DNA]</scope>
    <source>
        <strain evidence="12 13">DY2726D</strain>
    </source>
</reference>
<dbReference type="InterPro" id="IPR004090">
    <property type="entry name" value="Chemotax_Me-accpt_rcpt"/>
</dbReference>
<keyword evidence="4 9" id="KW-1133">Transmembrane helix</keyword>
<evidence type="ECO:0000256" key="8">
    <source>
        <dbReference type="PROSITE-ProRule" id="PRU00284"/>
    </source>
</evidence>
<evidence type="ECO:0000256" key="2">
    <source>
        <dbReference type="ARBA" id="ARBA00022475"/>
    </source>
</evidence>
<dbReference type="CDD" id="cd06225">
    <property type="entry name" value="HAMP"/>
    <property type="match status" value="1"/>
</dbReference>